<dbReference type="VEuPathDB" id="VectorBase:ACON2_033553"/>
<evidence type="ECO:0000256" key="1">
    <source>
        <dbReference type="SAM" id="MobiDB-lite"/>
    </source>
</evidence>
<feature type="compositionally biased region" description="Low complexity" evidence="1">
    <location>
        <begin position="163"/>
        <end position="173"/>
    </location>
</feature>
<dbReference type="EnsemblMetazoa" id="ACOM034948-RA">
    <property type="protein sequence ID" value="ACOM034948-PA.1"/>
    <property type="gene ID" value="ACOM034948"/>
</dbReference>
<feature type="compositionally biased region" description="Polar residues" evidence="1">
    <location>
        <begin position="118"/>
        <end position="162"/>
    </location>
</feature>
<dbReference type="PANTHER" id="PTHR16021">
    <property type="entry name" value="MANSC DOMAIN CONTAINING PROTEIN 1"/>
    <property type="match status" value="1"/>
</dbReference>
<feature type="region of interest" description="Disordered" evidence="1">
    <location>
        <begin position="112"/>
        <end position="201"/>
    </location>
</feature>
<dbReference type="AlphaFoldDB" id="A0A8W7PNH4"/>
<dbReference type="InterPro" id="IPR052660">
    <property type="entry name" value="Erythrocyte_Invasion_ImmMod"/>
</dbReference>
<accession>A0A8W7PNH4</accession>
<organism evidence="2">
    <name type="scientific">Anopheles coluzzii</name>
    <name type="common">African malaria mosquito</name>
    <dbReference type="NCBI Taxonomy" id="1518534"/>
    <lineage>
        <taxon>Eukaryota</taxon>
        <taxon>Metazoa</taxon>
        <taxon>Ecdysozoa</taxon>
        <taxon>Arthropoda</taxon>
        <taxon>Hexapoda</taxon>
        <taxon>Insecta</taxon>
        <taxon>Pterygota</taxon>
        <taxon>Neoptera</taxon>
        <taxon>Endopterygota</taxon>
        <taxon>Diptera</taxon>
        <taxon>Nematocera</taxon>
        <taxon>Culicoidea</taxon>
        <taxon>Culicidae</taxon>
        <taxon>Anophelinae</taxon>
        <taxon>Anopheles</taxon>
    </lineage>
</organism>
<proteinExistence type="predicted"/>
<dbReference type="Proteomes" id="UP000075882">
    <property type="component" value="Unassembled WGS sequence"/>
</dbReference>
<sequence length="201" mass="22045">MRTKYAGTLQHRAEWVEKKSAKAENDNNFYFAQSQGRFVPSFENPRNGFFPSALQRQQPPPDSYQEQTLFVNSNNVDRGNGASDGAGTRGITPSYYQFTYTTPRSADIFEISPRPFSATPSTNAGFQYSRSPPRSDFFSNGLTASRSFPASNRQLAGSSQRKSPFSSSSGGFPELATTETPQHDPKPPSQSMGAETGTGKE</sequence>
<protein>
    <submittedName>
        <fullName evidence="2">Uncharacterized protein</fullName>
    </submittedName>
</protein>
<name>A0A8W7PNH4_ANOCL</name>
<dbReference type="PANTHER" id="PTHR16021:SF23">
    <property type="entry name" value="FI18411P1-RELATED"/>
    <property type="match status" value="1"/>
</dbReference>
<reference evidence="2" key="1">
    <citation type="submission" date="2022-08" db="UniProtKB">
        <authorList>
            <consortium name="EnsemblMetazoa"/>
        </authorList>
    </citation>
    <scope>IDENTIFICATION</scope>
</reference>
<evidence type="ECO:0000313" key="2">
    <source>
        <dbReference type="EnsemblMetazoa" id="ACOM034948-PA.1"/>
    </source>
</evidence>